<sequence>MFALTLNIRIHQPTTIVLSPRLFLSFIRIFESNPGLLYSLKLVSTGGFTLPDDVIFKARKVGIPAEDLFLIFGV</sequence>
<comment type="caution">
    <text evidence="1">The sequence shown here is derived from an EMBL/GenBank/DDBJ whole genome shotgun (WGS) entry which is preliminary data.</text>
</comment>
<dbReference type="AlphaFoldDB" id="A0A1E5E6E6"/>
<proteinExistence type="predicted"/>
<name>A0A1E5E6E6_9VIBR</name>
<gene>
    <name evidence="1" type="ORF">A1QC_03270</name>
</gene>
<evidence type="ECO:0000313" key="2">
    <source>
        <dbReference type="Proteomes" id="UP000094070"/>
    </source>
</evidence>
<accession>A0A1E5E6E6</accession>
<dbReference type="EMBL" id="AJYK02000003">
    <property type="protein sequence ID" value="OEF30023.1"/>
    <property type="molecule type" value="Genomic_DNA"/>
</dbReference>
<dbReference type="Proteomes" id="UP000094070">
    <property type="component" value="Unassembled WGS sequence"/>
</dbReference>
<reference evidence="1 2" key="1">
    <citation type="journal article" date="2012" name="Science">
        <title>Ecological populations of bacteria act as socially cohesive units of antibiotic production and resistance.</title>
        <authorList>
            <person name="Cordero O.X."/>
            <person name="Wildschutte H."/>
            <person name="Kirkup B."/>
            <person name="Proehl S."/>
            <person name="Ngo L."/>
            <person name="Hussain F."/>
            <person name="Le Roux F."/>
            <person name="Mincer T."/>
            <person name="Polz M.F."/>
        </authorList>
    </citation>
    <scope>NUCLEOTIDE SEQUENCE [LARGE SCALE GENOMIC DNA]</scope>
    <source>
        <strain evidence="1 2">1S-45</strain>
    </source>
</reference>
<organism evidence="1 2">
    <name type="scientific">Vibrio rumoiensis 1S-45</name>
    <dbReference type="NCBI Taxonomy" id="1188252"/>
    <lineage>
        <taxon>Bacteria</taxon>
        <taxon>Pseudomonadati</taxon>
        <taxon>Pseudomonadota</taxon>
        <taxon>Gammaproteobacteria</taxon>
        <taxon>Vibrionales</taxon>
        <taxon>Vibrionaceae</taxon>
        <taxon>Vibrio</taxon>
    </lineage>
</organism>
<protein>
    <submittedName>
        <fullName evidence="1">Uncharacterized protein</fullName>
    </submittedName>
</protein>
<evidence type="ECO:0000313" key="1">
    <source>
        <dbReference type="EMBL" id="OEF30023.1"/>
    </source>
</evidence>
<keyword evidence="2" id="KW-1185">Reference proteome</keyword>